<dbReference type="AlphaFoldDB" id="A0ABD1RZM4"/>
<proteinExistence type="predicted"/>
<evidence type="ECO:0000313" key="2">
    <source>
        <dbReference type="Proteomes" id="UP001604277"/>
    </source>
</evidence>
<gene>
    <name evidence="1" type="ORF">Fot_37465</name>
</gene>
<reference evidence="2" key="1">
    <citation type="submission" date="2024-07" db="EMBL/GenBank/DDBJ databases">
        <title>Two chromosome-level genome assemblies of Korean endemic species Abeliophyllum distichum and Forsythia ovata (Oleaceae).</title>
        <authorList>
            <person name="Jang H."/>
        </authorList>
    </citation>
    <scope>NUCLEOTIDE SEQUENCE [LARGE SCALE GENOMIC DNA]</scope>
</reference>
<dbReference type="Proteomes" id="UP001604277">
    <property type="component" value="Unassembled WGS sequence"/>
</dbReference>
<comment type="caution">
    <text evidence="1">The sequence shown here is derived from an EMBL/GenBank/DDBJ whole genome shotgun (WGS) entry which is preliminary data.</text>
</comment>
<name>A0ABD1RZM4_9LAMI</name>
<organism evidence="1 2">
    <name type="scientific">Forsythia ovata</name>
    <dbReference type="NCBI Taxonomy" id="205694"/>
    <lineage>
        <taxon>Eukaryota</taxon>
        <taxon>Viridiplantae</taxon>
        <taxon>Streptophyta</taxon>
        <taxon>Embryophyta</taxon>
        <taxon>Tracheophyta</taxon>
        <taxon>Spermatophyta</taxon>
        <taxon>Magnoliopsida</taxon>
        <taxon>eudicotyledons</taxon>
        <taxon>Gunneridae</taxon>
        <taxon>Pentapetalae</taxon>
        <taxon>asterids</taxon>
        <taxon>lamiids</taxon>
        <taxon>Lamiales</taxon>
        <taxon>Oleaceae</taxon>
        <taxon>Forsythieae</taxon>
        <taxon>Forsythia</taxon>
    </lineage>
</organism>
<protein>
    <submittedName>
        <fullName evidence="1">TrmE-type G domain-containing protein</fullName>
    </submittedName>
</protein>
<accession>A0ABD1RZM4</accession>
<evidence type="ECO:0000313" key="1">
    <source>
        <dbReference type="EMBL" id="KAL2493708.1"/>
    </source>
</evidence>
<keyword evidence="2" id="KW-1185">Reference proteome</keyword>
<dbReference type="EMBL" id="JBFOLJ010000011">
    <property type="protein sequence ID" value="KAL2493708.1"/>
    <property type="molecule type" value="Genomic_DNA"/>
</dbReference>
<sequence length="122" mass="13913">MMIRKADCDPSSSYDWVNKLSSSFNKHVFTCAVSGQRIPDLEAAIIELVGLNWISTKGRKWTPQGVSSMNSVDMFKDLKVRNILHNELGNSEYLDMENELVDVEAMLKEMGVRYSFDLGRFD</sequence>